<gene>
    <name evidence="1" type="ORF">DVJ77_16675</name>
</gene>
<dbReference type="EMBL" id="QQAH01000016">
    <property type="protein sequence ID" value="RDD80517.1"/>
    <property type="molecule type" value="Genomic_DNA"/>
</dbReference>
<dbReference type="Proteomes" id="UP000253782">
    <property type="component" value="Unassembled WGS sequence"/>
</dbReference>
<dbReference type="PANTHER" id="PTHR30451:SF5">
    <property type="entry name" value="SLR0019 PROTEIN"/>
    <property type="match status" value="1"/>
</dbReference>
<dbReference type="InterPro" id="IPR042186">
    <property type="entry name" value="FimD_plug_dom"/>
</dbReference>
<reference evidence="1 2" key="1">
    <citation type="submission" date="2018-07" db="EMBL/GenBank/DDBJ databases">
        <title>Dyella tabacisoli L4-6T, whole genome shotgun sequence.</title>
        <authorList>
            <person name="Zhou X.-K."/>
            <person name="Li W.-J."/>
            <person name="Duan Y.-Q."/>
        </authorList>
    </citation>
    <scope>NUCLEOTIDE SEQUENCE [LARGE SCALE GENOMIC DNA]</scope>
    <source>
        <strain evidence="1 2">L4-6</strain>
    </source>
</reference>
<dbReference type="OrthoDB" id="8587at2"/>
<comment type="caution">
    <text evidence="1">The sequence shown here is derived from an EMBL/GenBank/DDBJ whole genome shotgun (WGS) entry which is preliminary data.</text>
</comment>
<organism evidence="1 2">
    <name type="scientific">Dyella tabacisoli</name>
    <dbReference type="NCBI Taxonomy" id="2282381"/>
    <lineage>
        <taxon>Bacteria</taxon>
        <taxon>Pseudomonadati</taxon>
        <taxon>Pseudomonadota</taxon>
        <taxon>Gammaproteobacteria</taxon>
        <taxon>Lysobacterales</taxon>
        <taxon>Rhodanobacteraceae</taxon>
        <taxon>Dyella</taxon>
    </lineage>
</organism>
<dbReference type="RefSeq" id="WP_114846644.1">
    <property type="nucleotide sequence ID" value="NZ_JBHSPE010000025.1"/>
</dbReference>
<protein>
    <submittedName>
        <fullName evidence="1">Fimbrial biogenesis outer membrane usher protein</fullName>
    </submittedName>
</protein>
<dbReference type="AlphaFoldDB" id="A0A369UJ31"/>
<dbReference type="GO" id="GO:0009279">
    <property type="term" value="C:cell outer membrane"/>
    <property type="evidence" value="ECO:0007669"/>
    <property type="project" value="TreeGrafter"/>
</dbReference>
<evidence type="ECO:0000313" key="1">
    <source>
        <dbReference type="EMBL" id="RDD80517.1"/>
    </source>
</evidence>
<dbReference type="GO" id="GO:0009297">
    <property type="term" value="P:pilus assembly"/>
    <property type="evidence" value="ECO:0007669"/>
    <property type="project" value="InterPro"/>
</dbReference>
<dbReference type="GO" id="GO:0015473">
    <property type="term" value="F:fimbrial usher porin activity"/>
    <property type="evidence" value="ECO:0007669"/>
    <property type="project" value="InterPro"/>
</dbReference>
<dbReference type="Gene3D" id="2.60.40.2610">
    <property type="entry name" value="Outer membrane usher protein FimD, plug domain"/>
    <property type="match status" value="1"/>
</dbReference>
<name>A0A369UJ31_9GAMM</name>
<accession>A0A369UJ31</accession>
<dbReference type="Pfam" id="PF00577">
    <property type="entry name" value="Usher"/>
    <property type="match status" value="1"/>
</dbReference>
<dbReference type="PANTHER" id="PTHR30451">
    <property type="entry name" value="OUTER MEMBRANE USHER PROTEIN"/>
    <property type="match status" value="1"/>
</dbReference>
<sequence>MLLIARQRSHALGTAIVAWCFGLTRWPYLAGVALLTLLAWPCVHAATPTSFEAMARQPYEVYLEVSLNGVRIALISRFRILRGSLYATGRDLNAIGLATDKLGIADAAEVSLDDMAGLRYHYDDAHQVVEINVPDGMRKPYTFDTRQLSKVPTAASGRGLVLNYDAFAQSDSGERLAIWSEQRYFDPAGVFSNTGIAYFYRHDDRYLRFDTSWSSSDPGTLRTMQFGDTISSSLAWSRSIRLAGFQWRSNFALRPDLITFPVPMLSGSAVVPSSVDLYINNVRQFSTDVPSGPFVFNSVPGINGAGQATLITRDALGRSVATSLPLYIDTRLLASGLSSYSFEAGFLRRNYGAASFDYDSRPAGSGSMRYGVNDALTVEGHAEATHGLINAGGGALLRVGAVGVLNGSVAASGGRLTGTQVSLGYQMIHARFSVDAQTTRAFGHYGDLAARDGAPVPTAIDRLTVTLPFFSNQNLALSYIGFKLRGSQASRIGSMSYAVSFGNLLSLNLSAFQDFKKHDSRGIFLGVNIGLGDNTSINTTVGRQNGQSYYNANAIRPPDYGGGWGWGLQAGHAANVNYRQAQLQYLGDAGQLIGVVQDLDGHTTASLDAQGSLVWMDGSVQPARHIYDGFALVSTDGVAGIPVLDENRVIGKTGSGGHLLVPDLNAYQDNRVAIDSMNLPADMHIGTTTLELVPQAQSGVLARFPISREVAASVIVHDAAGKPMAPGTRVHHLESGTDTVTGYDGLVFISGLQAVNHLQIDGEAGHCELSFTYQAPGDHSMPTIGPVTCGASAGHSP</sequence>
<evidence type="ECO:0000313" key="2">
    <source>
        <dbReference type="Proteomes" id="UP000253782"/>
    </source>
</evidence>
<proteinExistence type="predicted"/>
<keyword evidence="2" id="KW-1185">Reference proteome</keyword>
<dbReference type="InterPro" id="IPR000015">
    <property type="entry name" value="Fimb_usher"/>
</dbReference>
<dbReference type="Gene3D" id="2.60.40.3110">
    <property type="match status" value="1"/>
</dbReference>